<gene>
    <name evidence="1" type="ORF">CSSPJE1EN1_LOCUS15014</name>
</gene>
<evidence type="ECO:0008006" key="3">
    <source>
        <dbReference type="Google" id="ProtNLM"/>
    </source>
</evidence>
<organism evidence="1 2">
    <name type="scientific">Sphagnum jensenii</name>
    <dbReference type="NCBI Taxonomy" id="128206"/>
    <lineage>
        <taxon>Eukaryota</taxon>
        <taxon>Viridiplantae</taxon>
        <taxon>Streptophyta</taxon>
        <taxon>Embryophyta</taxon>
        <taxon>Bryophyta</taxon>
        <taxon>Sphagnophytina</taxon>
        <taxon>Sphagnopsida</taxon>
        <taxon>Sphagnales</taxon>
        <taxon>Sphagnaceae</taxon>
        <taxon>Sphagnum</taxon>
    </lineage>
</organism>
<evidence type="ECO:0000313" key="2">
    <source>
        <dbReference type="Proteomes" id="UP001497444"/>
    </source>
</evidence>
<dbReference type="PANTHER" id="PTHR47475:SF2">
    <property type="entry name" value="CHROMOSOME TRANSMISSION FIDELITY PROTEIN 8"/>
    <property type="match status" value="1"/>
</dbReference>
<dbReference type="InterPro" id="IPR018607">
    <property type="entry name" value="Ctf8"/>
</dbReference>
<dbReference type="PANTHER" id="PTHR47475">
    <property type="entry name" value="CHROMOSOME TRANSMISSION FIDELITY PROTEIN 8"/>
    <property type="match status" value="1"/>
</dbReference>
<proteinExistence type="predicted"/>
<name>A0ABP0WTN8_9BRYO</name>
<keyword evidence="2" id="KW-1185">Reference proteome</keyword>
<sequence>MQIPVKCGCGGCEEWAMVELQGSLDIQHATSLQNLSIGSLCHTSANKYKFVIGYHELEGTKVALKKPIAILKKIKHSDGMEIDPQLAATPVSVEMQVVGIIRHKLLFKTRPKALISKVEAKPKRMPTLLGH</sequence>
<dbReference type="EMBL" id="OZ020097">
    <property type="protein sequence ID" value="CAK9269536.1"/>
    <property type="molecule type" value="Genomic_DNA"/>
</dbReference>
<reference evidence="1 2" key="1">
    <citation type="submission" date="2024-02" db="EMBL/GenBank/DDBJ databases">
        <authorList>
            <consortium name="ELIXIR-Norway"/>
            <consortium name="Elixir Norway"/>
        </authorList>
    </citation>
    <scope>NUCLEOTIDE SEQUENCE [LARGE SCALE GENOMIC DNA]</scope>
</reference>
<protein>
    <recommendedName>
        <fullName evidence="3">Chromosome transmission fidelity protein 8</fullName>
    </recommendedName>
</protein>
<evidence type="ECO:0000313" key="1">
    <source>
        <dbReference type="EMBL" id="CAK9269536.1"/>
    </source>
</evidence>
<dbReference type="Proteomes" id="UP001497444">
    <property type="component" value="Chromosome 2"/>
</dbReference>
<accession>A0ABP0WTN8</accession>
<dbReference type="Pfam" id="PF09696">
    <property type="entry name" value="Ctf8"/>
    <property type="match status" value="1"/>
</dbReference>